<protein>
    <submittedName>
        <fullName evidence="3">Phosphotransferases/inositol or phosphatidylinositol kinase</fullName>
    </submittedName>
</protein>
<evidence type="ECO:0000256" key="1">
    <source>
        <dbReference type="SAM" id="MobiDB-lite"/>
    </source>
</evidence>
<evidence type="ECO:0000313" key="4">
    <source>
        <dbReference type="Proteomes" id="UP000585474"/>
    </source>
</evidence>
<dbReference type="InterPro" id="IPR050517">
    <property type="entry name" value="DDR_Repair_Kinase"/>
</dbReference>
<keyword evidence="3" id="KW-0418">Kinase</keyword>
<gene>
    <name evidence="3" type="ORF">Acr_00g0009770</name>
</gene>
<dbReference type="InterPro" id="IPR003151">
    <property type="entry name" value="PIK-rel_kinase_FAT"/>
</dbReference>
<name>A0A7J0D9M1_9ERIC</name>
<keyword evidence="4" id="KW-1185">Reference proteome</keyword>
<organism evidence="3 4">
    <name type="scientific">Actinidia rufa</name>
    <dbReference type="NCBI Taxonomy" id="165716"/>
    <lineage>
        <taxon>Eukaryota</taxon>
        <taxon>Viridiplantae</taxon>
        <taxon>Streptophyta</taxon>
        <taxon>Embryophyta</taxon>
        <taxon>Tracheophyta</taxon>
        <taxon>Spermatophyta</taxon>
        <taxon>Magnoliopsida</taxon>
        <taxon>eudicotyledons</taxon>
        <taxon>Gunneridae</taxon>
        <taxon>Pentapetalae</taxon>
        <taxon>asterids</taxon>
        <taxon>Ericales</taxon>
        <taxon>Actinidiaceae</taxon>
        <taxon>Actinidia</taxon>
    </lineage>
</organism>
<dbReference type="PANTHER" id="PTHR11139">
    <property type="entry name" value="ATAXIA TELANGIECTASIA MUTATED ATM -RELATED"/>
    <property type="match status" value="1"/>
</dbReference>
<dbReference type="OrthoDB" id="5570127at2759"/>
<feature type="domain" description="PIK-related kinase FAT" evidence="2">
    <location>
        <begin position="276"/>
        <end position="365"/>
    </location>
</feature>
<dbReference type="GO" id="GO:0016301">
    <property type="term" value="F:kinase activity"/>
    <property type="evidence" value="ECO:0007669"/>
    <property type="project" value="UniProtKB-KW"/>
</dbReference>
<accession>A0A7J0D9M1</accession>
<sequence>MLSSNIGVSSINSKSRNSACPDLKELDLLIFLDALVNVLADENRLHANAALSVLNVFAETLLFLARSKHPDMLMSRRGHGTPMIVSSPSMSHVYSSPPSIRLLVFEFTLSFALLLWKYLASTNWRGYGTRGFGWKGHCRNFMPVSSRDCQGAVYVLKRLPIYASKEREEPSQVLTQCAHLAASSMCRAESTDTYVPCTFLDIERRFKYKVLDTRQSLCFLLNMIFIASPLEATTTPRCEDIVSKEVQKNFIDPFNLVRVPSTSGMRYGSDHWFLCQTGEAKNIVGKGVDLALEQWWQLPAMSVHSKIPLLQQFQQLIEVQESARIIVDIANGNKLSGSSVGVYGGLYADLKDILETWRLQTQNVWAFNHGRSDIEAFVKIREQAEFYLEMKGELTSGLNLINNTNLEYFPAKHKAEIFPLKAYKETHEEIWLEYTVSCFFQGIKFGIPNSRSHLARVLYLLSFDTPNEPVGRAFDKYLDQLPHLVWLSWIPQLLLSLQRIEAPYCKLVLLTVAIVYPLVQKSERSTAGDGNVHAGSDQPLQQSSSAINDGQNALRHNGALDLVASAASAFDVAKDIMEALRSKHTNLASEVEILLTEIGSRFITLPEEGLLEVANVLLHRCYKYPTATTAKVSESPNKEVSGVCRACFSADAVNKHADFVREYKQDFEHDLDPESTTTFPCIRKHLYDVSSS</sequence>
<dbReference type="GO" id="GO:0000124">
    <property type="term" value="C:SAGA complex"/>
    <property type="evidence" value="ECO:0007669"/>
    <property type="project" value="TreeGrafter"/>
</dbReference>
<dbReference type="GO" id="GO:0006355">
    <property type="term" value="P:regulation of DNA-templated transcription"/>
    <property type="evidence" value="ECO:0007669"/>
    <property type="project" value="TreeGrafter"/>
</dbReference>
<reference evidence="4" key="1">
    <citation type="submission" date="2019-07" db="EMBL/GenBank/DDBJ databases">
        <title>De Novo Assembly of kiwifruit Actinidia rufa.</title>
        <authorList>
            <person name="Sugita-Konishi S."/>
            <person name="Sato K."/>
            <person name="Mori E."/>
            <person name="Abe Y."/>
            <person name="Kisaki G."/>
            <person name="Hamano K."/>
            <person name="Suezawa K."/>
            <person name="Otani M."/>
            <person name="Fukuda T."/>
            <person name="Manabe T."/>
            <person name="Gomi K."/>
            <person name="Tabuchi M."/>
            <person name="Akimitsu K."/>
            <person name="Kataoka I."/>
        </authorList>
    </citation>
    <scope>NUCLEOTIDE SEQUENCE [LARGE SCALE GENOMIC DNA]</scope>
    <source>
        <strain evidence="4">cv. Fuchu</strain>
    </source>
</reference>
<comment type="caution">
    <text evidence="3">The sequence shown here is derived from an EMBL/GenBank/DDBJ whole genome shotgun (WGS) entry which is preliminary data.</text>
</comment>
<dbReference type="EMBL" id="BJWL01000106">
    <property type="protein sequence ID" value="GFS30041.1"/>
    <property type="molecule type" value="Genomic_DNA"/>
</dbReference>
<dbReference type="Proteomes" id="UP000585474">
    <property type="component" value="Unassembled WGS sequence"/>
</dbReference>
<proteinExistence type="predicted"/>
<dbReference type="AlphaFoldDB" id="A0A7J0D9M1"/>
<dbReference type="GO" id="GO:0005634">
    <property type="term" value="C:nucleus"/>
    <property type="evidence" value="ECO:0007669"/>
    <property type="project" value="TreeGrafter"/>
</dbReference>
<dbReference type="Pfam" id="PF02259">
    <property type="entry name" value="FAT"/>
    <property type="match status" value="1"/>
</dbReference>
<feature type="region of interest" description="Disordered" evidence="1">
    <location>
        <begin position="526"/>
        <end position="546"/>
    </location>
</feature>
<keyword evidence="3" id="KW-0808">Transferase</keyword>
<evidence type="ECO:0000313" key="3">
    <source>
        <dbReference type="EMBL" id="GFS30041.1"/>
    </source>
</evidence>
<dbReference type="GO" id="GO:0035267">
    <property type="term" value="C:NuA4 histone acetyltransferase complex"/>
    <property type="evidence" value="ECO:0007669"/>
    <property type="project" value="TreeGrafter"/>
</dbReference>
<evidence type="ECO:0000259" key="2">
    <source>
        <dbReference type="Pfam" id="PF02259"/>
    </source>
</evidence>
<dbReference type="PANTHER" id="PTHR11139:SF1">
    <property type="entry name" value="TRANSFORMATION_TRANSCRIPTION DOMAIN-ASSOCIATED PROTEIN"/>
    <property type="match status" value="1"/>
</dbReference>
<dbReference type="GO" id="GO:0006281">
    <property type="term" value="P:DNA repair"/>
    <property type="evidence" value="ECO:0007669"/>
    <property type="project" value="TreeGrafter"/>
</dbReference>